<protein>
    <submittedName>
        <fullName evidence="1">Uncharacterized protein</fullName>
    </submittedName>
</protein>
<dbReference type="EMBL" id="BMFW01000025">
    <property type="protein sequence ID" value="GGI00118.1"/>
    <property type="molecule type" value="Genomic_DNA"/>
</dbReference>
<reference evidence="2" key="1">
    <citation type="journal article" date="2019" name="Int. J. Syst. Evol. Microbiol.">
        <title>The Global Catalogue of Microorganisms (GCM) 10K type strain sequencing project: providing services to taxonomists for standard genome sequencing and annotation.</title>
        <authorList>
            <consortium name="The Broad Institute Genomics Platform"/>
            <consortium name="The Broad Institute Genome Sequencing Center for Infectious Disease"/>
            <person name="Wu L."/>
            <person name="Ma J."/>
        </authorList>
    </citation>
    <scope>NUCLEOTIDE SEQUENCE [LARGE SCALE GENOMIC DNA]</scope>
    <source>
        <strain evidence="2">CGMCC 1.12778</strain>
    </source>
</reference>
<evidence type="ECO:0000313" key="2">
    <source>
        <dbReference type="Proteomes" id="UP000643279"/>
    </source>
</evidence>
<dbReference type="RefSeq" id="WP_188572966.1">
    <property type="nucleotide sequence ID" value="NZ_BMFW01000025.1"/>
</dbReference>
<organism evidence="1 2">
    <name type="scientific">Arthrobacter liuii</name>
    <dbReference type="NCBI Taxonomy" id="1476996"/>
    <lineage>
        <taxon>Bacteria</taxon>
        <taxon>Bacillati</taxon>
        <taxon>Actinomycetota</taxon>
        <taxon>Actinomycetes</taxon>
        <taxon>Micrococcales</taxon>
        <taxon>Micrococcaceae</taxon>
        <taxon>Arthrobacter</taxon>
    </lineage>
</organism>
<keyword evidence="2" id="KW-1185">Reference proteome</keyword>
<sequence>MDNSDLIDSPDAVISSSQLSCGDWVEAYYQGSLVHYGKVTDIAPRDELFWIQDVLTGSRRLLDATEFEIRKDGAARSDSPYS</sequence>
<proteinExistence type="predicted"/>
<dbReference type="Proteomes" id="UP000643279">
    <property type="component" value="Unassembled WGS sequence"/>
</dbReference>
<accession>A0ABQ2B0E6</accession>
<comment type="caution">
    <text evidence="1">The sequence shown here is derived from an EMBL/GenBank/DDBJ whole genome shotgun (WGS) entry which is preliminary data.</text>
</comment>
<gene>
    <name evidence="1" type="ORF">GCM10007170_36520</name>
</gene>
<name>A0ABQ2B0E6_9MICC</name>
<evidence type="ECO:0000313" key="1">
    <source>
        <dbReference type="EMBL" id="GGI00118.1"/>
    </source>
</evidence>